<sequence length="172" mass="18992">MEIKMNMNKKGITLIGMPGAGKSTVGKLLAKKIGYDFLDLDILIKEKEGRGHAEIVKEKGDAELMRLEELHTLGLDLNKTVFSPGGSIVYSVAAMEKLRAETKIIYLELPLSEIKRRLGKSANDRGIVGLAEKGLDGLYGERAPLYEKFAHHTINCRQIPSVEVAEKINAFL</sequence>
<comment type="cofactor">
    <cofactor evidence="7">
        <name>Mg(2+)</name>
        <dbReference type="ChEBI" id="CHEBI:18420"/>
    </cofactor>
    <text evidence="7">Binds 1 Mg(2+) ion per subunit.</text>
</comment>
<comment type="subcellular location">
    <subcellularLocation>
        <location evidence="7">Cytoplasm</location>
    </subcellularLocation>
</comment>
<evidence type="ECO:0000256" key="3">
    <source>
        <dbReference type="ARBA" id="ARBA00022741"/>
    </source>
</evidence>
<comment type="function">
    <text evidence="7">Catalyzes the specific phosphorylation of the 3-hydroxyl group of shikimic acid using ATP as a cosubstrate.</text>
</comment>
<evidence type="ECO:0000256" key="7">
    <source>
        <dbReference type="HAMAP-Rule" id="MF_00109"/>
    </source>
</evidence>
<dbReference type="InterPro" id="IPR000623">
    <property type="entry name" value="Shikimate_kinase/TSH1"/>
</dbReference>
<keyword evidence="6 7" id="KW-0057">Aromatic amino acid biosynthesis</keyword>
<dbReference type="CDD" id="cd00464">
    <property type="entry name" value="SK"/>
    <property type="match status" value="1"/>
</dbReference>
<feature type="binding site" evidence="7">
    <location>
        <position position="86"/>
    </location>
    <ligand>
        <name>substrate</name>
    </ligand>
</feature>
<feature type="binding site" evidence="7">
    <location>
        <position position="23"/>
    </location>
    <ligand>
        <name>Mg(2+)</name>
        <dbReference type="ChEBI" id="CHEBI:18420"/>
    </ligand>
</feature>
<keyword evidence="2 7" id="KW-0808">Transferase</keyword>
<organism evidence="8 9">
    <name type="scientific">Candidatus Giovannonibacteria bacterium GW2011_GWB1_47_6b</name>
    <dbReference type="NCBI Taxonomy" id="1618655"/>
    <lineage>
        <taxon>Bacteria</taxon>
        <taxon>Candidatus Giovannoniibacteriota</taxon>
    </lineage>
</organism>
<dbReference type="HAMAP" id="MF_00109">
    <property type="entry name" value="Shikimate_kinase"/>
    <property type="match status" value="1"/>
</dbReference>
<dbReference type="PRINTS" id="PR01100">
    <property type="entry name" value="SHIKIMTKNASE"/>
</dbReference>
<comment type="caution">
    <text evidence="7">Lacks conserved residue(s) required for the propagation of feature annotation.</text>
</comment>
<reference evidence="8 9" key="1">
    <citation type="journal article" date="2015" name="Nature">
        <title>rRNA introns, odd ribosomes, and small enigmatic genomes across a large radiation of phyla.</title>
        <authorList>
            <person name="Brown C.T."/>
            <person name="Hug L.A."/>
            <person name="Thomas B.C."/>
            <person name="Sharon I."/>
            <person name="Castelle C.J."/>
            <person name="Singh A."/>
            <person name="Wilkins M.J."/>
            <person name="Williams K.H."/>
            <person name="Banfield J.F."/>
        </authorList>
    </citation>
    <scope>NUCLEOTIDE SEQUENCE [LARGE SCALE GENOMIC DNA]</scope>
</reference>
<dbReference type="PANTHER" id="PTHR21087">
    <property type="entry name" value="SHIKIMATE KINASE"/>
    <property type="match status" value="1"/>
</dbReference>
<dbReference type="PANTHER" id="PTHR21087:SF16">
    <property type="entry name" value="SHIKIMATE KINASE 1, CHLOROPLASTIC"/>
    <property type="match status" value="1"/>
</dbReference>
<dbReference type="Pfam" id="PF01202">
    <property type="entry name" value="SKI"/>
    <property type="match status" value="1"/>
</dbReference>
<proteinExistence type="inferred from homology"/>
<dbReference type="GO" id="GO:0008652">
    <property type="term" value="P:amino acid biosynthetic process"/>
    <property type="evidence" value="ECO:0007669"/>
    <property type="project" value="UniProtKB-KW"/>
</dbReference>
<comment type="similarity">
    <text evidence="7">Belongs to the shikimate kinase family.</text>
</comment>
<keyword evidence="1 7" id="KW-0028">Amino-acid biosynthesis</keyword>
<dbReference type="AlphaFoldDB" id="A0A0G1T6U2"/>
<dbReference type="EC" id="2.7.1.71" evidence="7"/>
<keyword evidence="3 7" id="KW-0547">Nucleotide-binding</keyword>
<keyword evidence="5 7" id="KW-0067">ATP-binding</keyword>
<dbReference type="GO" id="GO:0005829">
    <property type="term" value="C:cytosol"/>
    <property type="evidence" value="ECO:0007669"/>
    <property type="project" value="TreeGrafter"/>
</dbReference>
<evidence type="ECO:0000256" key="4">
    <source>
        <dbReference type="ARBA" id="ARBA00022777"/>
    </source>
</evidence>
<keyword evidence="7" id="KW-0479">Metal-binding</keyword>
<comment type="pathway">
    <text evidence="7">Metabolic intermediate biosynthesis; chorismate biosynthesis; chorismate from D-erythrose 4-phosphate and phosphoenolpyruvate: step 5/7.</text>
</comment>
<feature type="binding site" evidence="7">
    <location>
        <position position="41"/>
    </location>
    <ligand>
        <name>substrate</name>
    </ligand>
</feature>
<comment type="catalytic activity">
    <reaction evidence="7">
        <text>shikimate + ATP = 3-phosphoshikimate + ADP + H(+)</text>
        <dbReference type="Rhea" id="RHEA:13121"/>
        <dbReference type="ChEBI" id="CHEBI:15378"/>
        <dbReference type="ChEBI" id="CHEBI:30616"/>
        <dbReference type="ChEBI" id="CHEBI:36208"/>
        <dbReference type="ChEBI" id="CHEBI:145989"/>
        <dbReference type="ChEBI" id="CHEBI:456216"/>
        <dbReference type="EC" id="2.7.1.71"/>
    </reaction>
</comment>
<accession>A0A0G1T6U2</accession>
<dbReference type="InterPro" id="IPR031322">
    <property type="entry name" value="Shikimate/glucono_kinase"/>
</dbReference>
<dbReference type="EMBL" id="LCOK01000001">
    <property type="protein sequence ID" value="KKU77501.1"/>
    <property type="molecule type" value="Genomic_DNA"/>
</dbReference>
<feature type="binding site" evidence="7">
    <location>
        <position position="125"/>
    </location>
    <ligand>
        <name>ATP</name>
        <dbReference type="ChEBI" id="CHEBI:30616"/>
    </ligand>
</feature>
<gene>
    <name evidence="7" type="primary">aroK</name>
    <name evidence="8" type="ORF">UY02_C0001G0019</name>
</gene>
<dbReference type="Proteomes" id="UP000034682">
    <property type="component" value="Unassembled WGS sequence"/>
</dbReference>
<feature type="binding site" evidence="7">
    <location>
        <begin position="19"/>
        <end position="24"/>
    </location>
    <ligand>
        <name>ATP</name>
        <dbReference type="ChEBI" id="CHEBI:30616"/>
    </ligand>
</feature>
<keyword evidence="7" id="KW-0460">Magnesium</keyword>
<protein>
    <recommendedName>
        <fullName evidence="7">Shikimate kinase</fullName>
        <shortName evidence="7">SK</shortName>
        <ecNumber evidence="7">2.7.1.71</ecNumber>
    </recommendedName>
</protein>
<dbReference type="SUPFAM" id="SSF52540">
    <property type="entry name" value="P-loop containing nucleoside triphosphate hydrolases"/>
    <property type="match status" value="1"/>
</dbReference>
<evidence type="ECO:0000256" key="2">
    <source>
        <dbReference type="ARBA" id="ARBA00022679"/>
    </source>
</evidence>
<dbReference type="UniPathway" id="UPA00053">
    <property type="reaction ID" value="UER00088"/>
</dbReference>
<evidence type="ECO:0000313" key="9">
    <source>
        <dbReference type="Proteomes" id="UP000034682"/>
    </source>
</evidence>
<evidence type="ECO:0000313" key="8">
    <source>
        <dbReference type="EMBL" id="KKU77501.1"/>
    </source>
</evidence>
<comment type="caution">
    <text evidence="8">The sequence shown here is derived from an EMBL/GenBank/DDBJ whole genome shotgun (WGS) entry which is preliminary data.</text>
</comment>
<dbReference type="GO" id="GO:0009073">
    <property type="term" value="P:aromatic amino acid family biosynthetic process"/>
    <property type="evidence" value="ECO:0007669"/>
    <property type="project" value="UniProtKB-KW"/>
</dbReference>
<name>A0A0G1T6U2_9BACT</name>
<comment type="subunit">
    <text evidence="7">Monomer.</text>
</comment>
<dbReference type="Gene3D" id="3.40.50.300">
    <property type="entry name" value="P-loop containing nucleotide triphosphate hydrolases"/>
    <property type="match status" value="1"/>
</dbReference>
<dbReference type="InterPro" id="IPR027417">
    <property type="entry name" value="P-loop_NTPase"/>
</dbReference>
<evidence type="ECO:0000256" key="1">
    <source>
        <dbReference type="ARBA" id="ARBA00022605"/>
    </source>
</evidence>
<dbReference type="PATRIC" id="fig|1618655.3.peg.20"/>
<dbReference type="GO" id="GO:0009423">
    <property type="term" value="P:chorismate biosynthetic process"/>
    <property type="evidence" value="ECO:0007669"/>
    <property type="project" value="UniProtKB-UniRule"/>
</dbReference>
<keyword evidence="7" id="KW-0963">Cytoplasm</keyword>
<dbReference type="GO" id="GO:0000287">
    <property type="term" value="F:magnesium ion binding"/>
    <property type="evidence" value="ECO:0007669"/>
    <property type="project" value="UniProtKB-UniRule"/>
</dbReference>
<dbReference type="GO" id="GO:0005524">
    <property type="term" value="F:ATP binding"/>
    <property type="evidence" value="ECO:0007669"/>
    <property type="project" value="UniProtKB-UniRule"/>
</dbReference>
<evidence type="ECO:0000256" key="5">
    <source>
        <dbReference type="ARBA" id="ARBA00022840"/>
    </source>
</evidence>
<dbReference type="GO" id="GO:0004765">
    <property type="term" value="F:shikimate kinase activity"/>
    <property type="evidence" value="ECO:0007669"/>
    <property type="project" value="UniProtKB-UniRule"/>
</dbReference>
<keyword evidence="4 7" id="KW-0418">Kinase</keyword>
<evidence type="ECO:0000256" key="6">
    <source>
        <dbReference type="ARBA" id="ARBA00023141"/>
    </source>
</evidence>
<feature type="binding site" evidence="7">
    <location>
        <position position="142"/>
    </location>
    <ligand>
        <name>substrate</name>
    </ligand>
</feature>